<dbReference type="Pfam" id="PF20469">
    <property type="entry name" value="OLD-like_TOPRIM"/>
    <property type="match status" value="1"/>
</dbReference>
<dbReference type="PANTHER" id="PTHR43581:SF4">
    <property type="entry name" value="ATP_GTP PHOSPHATASE"/>
    <property type="match status" value="1"/>
</dbReference>
<reference evidence="3 4" key="1">
    <citation type="submission" date="2013-09" db="EMBL/GenBank/DDBJ databases">
        <title>Whole genome shotgun sequence of Vibrio azureus NBRC 104587.</title>
        <authorList>
            <person name="Isaki S."/>
            <person name="Hosoyama A."/>
            <person name="Numata M."/>
            <person name="Hashimoto M."/>
            <person name="Hosoyama Y."/>
            <person name="Tsuchikane K."/>
            <person name="Noguchi M."/>
            <person name="Hirakata S."/>
            <person name="Ichikawa N."/>
            <person name="Ohji S."/>
            <person name="Yamazoe A."/>
            <person name="Fujita N."/>
        </authorList>
    </citation>
    <scope>NUCLEOTIDE SEQUENCE [LARGE SCALE GENOMIC DNA]</scope>
    <source>
        <strain evidence="3 4">NBRC 104587</strain>
    </source>
</reference>
<evidence type="ECO:0000259" key="1">
    <source>
        <dbReference type="Pfam" id="PF13175"/>
    </source>
</evidence>
<dbReference type="InterPro" id="IPR034139">
    <property type="entry name" value="TOPRIM_OLD"/>
</dbReference>
<dbReference type="CDD" id="cd01026">
    <property type="entry name" value="TOPRIM_OLD"/>
    <property type="match status" value="1"/>
</dbReference>
<dbReference type="EMBL" id="BATL01000049">
    <property type="protein sequence ID" value="GAD76669.1"/>
    <property type="molecule type" value="Genomic_DNA"/>
</dbReference>
<keyword evidence="4" id="KW-1185">Reference proteome</keyword>
<dbReference type="AlphaFoldDB" id="U3C5H7"/>
<organism evidence="3 4">
    <name type="scientific">Vibrio azureus NBRC 104587</name>
    <dbReference type="NCBI Taxonomy" id="1219077"/>
    <lineage>
        <taxon>Bacteria</taxon>
        <taxon>Pseudomonadati</taxon>
        <taxon>Pseudomonadota</taxon>
        <taxon>Gammaproteobacteria</taxon>
        <taxon>Vibrionales</taxon>
        <taxon>Vibrionaceae</taxon>
        <taxon>Vibrio</taxon>
    </lineage>
</organism>
<dbReference type="SUPFAM" id="SSF52540">
    <property type="entry name" value="P-loop containing nucleoside triphosphate hydrolases"/>
    <property type="match status" value="1"/>
</dbReference>
<feature type="domain" description="Endonuclease GajA/Old nuclease/RecF-like AAA" evidence="1">
    <location>
        <begin position="1"/>
        <end position="387"/>
    </location>
</feature>
<protein>
    <submittedName>
        <fullName evidence="3">Uncharacterized protein</fullName>
    </submittedName>
</protein>
<feature type="domain" description="OLD protein-like TOPRIM" evidence="2">
    <location>
        <begin position="443"/>
        <end position="512"/>
    </location>
</feature>
<dbReference type="Gene3D" id="3.40.50.300">
    <property type="entry name" value="P-loop containing nucleotide triphosphate hydrolases"/>
    <property type="match status" value="1"/>
</dbReference>
<evidence type="ECO:0000259" key="2">
    <source>
        <dbReference type="Pfam" id="PF20469"/>
    </source>
</evidence>
<accession>U3C5H7</accession>
<dbReference type="PANTHER" id="PTHR43581">
    <property type="entry name" value="ATP/GTP PHOSPHATASE"/>
    <property type="match status" value="1"/>
</dbReference>
<evidence type="ECO:0000313" key="3">
    <source>
        <dbReference type="EMBL" id="GAD76669.1"/>
    </source>
</evidence>
<dbReference type="Pfam" id="PF13175">
    <property type="entry name" value="AAA_15"/>
    <property type="match status" value="1"/>
</dbReference>
<dbReference type="Proteomes" id="UP000016567">
    <property type="component" value="Unassembled WGS sequence"/>
</dbReference>
<comment type="caution">
    <text evidence="3">The sequence shown here is derived from an EMBL/GenBank/DDBJ whole genome shotgun (WGS) entry which is preliminary data.</text>
</comment>
<dbReference type="RefSeq" id="WP_021710416.1">
    <property type="nucleotide sequence ID" value="NZ_BAOB01000155.1"/>
</dbReference>
<evidence type="ECO:0000313" key="4">
    <source>
        <dbReference type="Proteomes" id="UP000016567"/>
    </source>
</evidence>
<dbReference type="STRING" id="1219077.VAZ01S_049_00350"/>
<dbReference type="eggNOG" id="COG3593">
    <property type="taxonomic scope" value="Bacteria"/>
</dbReference>
<dbReference type="InterPro" id="IPR041685">
    <property type="entry name" value="AAA_GajA/Old/RecF-like"/>
</dbReference>
<sequence length="605" mass="68399">MKIRNVKIENFRGITKAEIDLNNFTTLVGPNNIGKSTILSALNLVLDNKKPKVEDWPGQQQTDEIMSITCTFGELEEWERNKPAISQLLNGDELILKMEASWAENTDSPTCRYLVHHAPTTTPFTGKTITQARADEELRDILIECGITSAALYKEKKSELEHYMIAKYPNMITCELDWHEKTFANSLQQAIPHVMYVPASFKIEDELKTNGTSPFAYLFKNKLFPKVKSDESYSLYIEKAQKLQEKLKGQAEDGSEIDGLSGALEAVSQTLNDILDFDTKVKLAVGDIDIEPLFMKAATFLIDEELETSLQYQGSGVQRALAFAMLESNAATEAQVDGAQRTTIVLYEEPELYIHPHLMRRLRDTLQTRSCNPLWQIICSTHSPFLIDLANRPDSVKLIKRANNNERVISQLPKELFEQSREYDEKVMLRAVLDFHPSVCESLFAKRVVVVEGDTEVAVFTMIDELVRKLGIEGSKHKDTTVVSAGGKWTITAIVKVLKGLGIDYKVIHDTDRKGKTDGELAQLGNLHPFKANAKIREVASAENVFLVEDTFEHVLWDPQVESIKSSSKPFHSWKKIREFLDDEKDLSDSSKSTLREIIEFAFCD</sequence>
<name>U3C5H7_9VIBR</name>
<dbReference type="InterPro" id="IPR051396">
    <property type="entry name" value="Bact_Antivir_Def_Nuclease"/>
</dbReference>
<dbReference type="eggNOG" id="COG1195">
    <property type="taxonomic scope" value="Bacteria"/>
</dbReference>
<dbReference type="OrthoDB" id="3322489at2"/>
<gene>
    <name evidence="3" type="ORF">VAZ01S_049_00350</name>
</gene>
<proteinExistence type="predicted"/>
<dbReference type="InterPro" id="IPR027417">
    <property type="entry name" value="P-loop_NTPase"/>
</dbReference>